<evidence type="ECO:0000259" key="1">
    <source>
        <dbReference type="Pfam" id="PF06985"/>
    </source>
</evidence>
<dbReference type="Proteomes" id="UP000235786">
    <property type="component" value="Unassembled WGS sequence"/>
</dbReference>
<gene>
    <name evidence="2" type="ORF">L207DRAFT_641185</name>
</gene>
<proteinExistence type="predicted"/>
<dbReference type="STRING" id="1149755.A0A2J6QXP5"/>
<feature type="domain" description="Heterokaryon incompatibility" evidence="1">
    <location>
        <begin position="204"/>
        <end position="356"/>
    </location>
</feature>
<evidence type="ECO:0000313" key="3">
    <source>
        <dbReference type="Proteomes" id="UP000235786"/>
    </source>
</evidence>
<name>A0A2J6QXP5_HYAVF</name>
<evidence type="ECO:0000313" key="2">
    <source>
        <dbReference type="EMBL" id="PMD31020.1"/>
    </source>
</evidence>
<dbReference type="EMBL" id="KZ613964">
    <property type="protein sequence ID" value="PMD31020.1"/>
    <property type="molecule type" value="Genomic_DNA"/>
</dbReference>
<keyword evidence="3" id="KW-1185">Reference proteome</keyword>
<dbReference type="InterPro" id="IPR010730">
    <property type="entry name" value="HET"/>
</dbReference>
<dbReference type="PANTHER" id="PTHR33112:SF16">
    <property type="entry name" value="HETEROKARYON INCOMPATIBILITY DOMAIN-CONTAINING PROTEIN"/>
    <property type="match status" value="1"/>
</dbReference>
<organism evidence="2 3">
    <name type="scientific">Hyaloscypha variabilis (strain UAMH 11265 / GT02V1 / F)</name>
    <name type="common">Meliniomyces variabilis</name>
    <dbReference type="NCBI Taxonomy" id="1149755"/>
    <lineage>
        <taxon>Eukaryota</taxon>
        <taxon>Fungi</taxon>
        <taxon>Dikarya</taxon>
        <taxon>Ascomycota</taxon>
        <taxon>Pezizomycotina</taxon>
        <taxon>Leotiomycetes</taxon>
        <taxon>Helotiales</taxon>
        <taxon>Hyaloscyphaceae</taxon>
        <taxon>Hyaloscypha</taxon>
        <taxon>Hyaloscypha variabilis</taxon>
    </lineage>
</organism>
<sequence>MLCNFCSNIDLDQLATGDGYKHHSSCADLFQSAKDVCESCQLIVASQWAKAGGDLQQGHDIGPLGTQIIARAVNQVPGQYEKIRFGQEARCDDHRSMLMFAYKLNGIEDTFPNPPFLWSFLTVTANLDDQSSSYIKLRPIRQRSAESWIKFASSWIAECLAGHEDCFHQTSAKIMPPTRVIDVGEEGDSSPPFMHTSGEEVQQWVALSNCWGQNLPLKTTLQSLPKHQQALPLTRLPKLFQEVISITRKLGFRYLWIDSLCIIQDSDEDWVRESSNMGNIYKHCVFMISADYCRDSRQSMLEIHGTGKIDYVQQGCYSSTKGFRSVMYTYHDEKTDPDDPLHISSTLASRAWAHQEQVLSPRNLHWTPLQFGWDELYPIPTKTIALSHERFQTLSKSTDYGSLELWYHLVKQFCRRKLTFEEDTFAAISGLAKEVKRLTGYDYRAGLWAQDIHNGLLWSTDGRASSQQNYVAPSWSWAAIRKGAMVSPACSRGEVLIVKSVAQILDIHLVYAEADEFGAVTSGKLRISAPSKSISSFEKSQINYPPNRDEPLASSGELSAHKLISSTITCWLDTNAREEDEEADSSRTYLHLAERGTVLAHIANVDSSDAVVPDNNNFFRMRRKRKFQNQNWALILEPVVGDAEEWKRIGIARIADVLVDGWESRDFTVI</sequence>
<dbReference type="AlphaFoldDB" id="A0A2J6QXP5"/>
<protein>
    <submittedName>
        <fullName evidence="2">HET-domain-containing protein</fullName>
    </submittedName>
</protein>
<reference evidence="2 3" key="1">
    <citation type="submission" date="2016-04" db="EMBL/GenBank/DDBJ databases">
        <title>A degradative enzymes factory behind the ericoid mycorrhizal symbiosis.</title>
        <authorList>
            <consortium name="DOE Joint Genome Institute"/>
            <person name="Martino E."/>
            <person name="Morin E."/>
            <person name="Grelet G."/>
            <person name="Kuo A."/>
            <person name="Kohler A."/>
            <person name="Daghino S."/>
            <person name="Barry K."/>
            <person name="Choi C."/>
            <person name="Cichocki N."/>
            <person name="Clum A."/>
            <person name="Copeland A."/>
            <person name="Hainaut M."/>
            <person name="Haridas S."/>
            <person name="Labutti K."/>
            <person name="Lindquist E."/>
            <person name="Lipzen A."/>
            <person name="Khouja H.-R."/>
            <person name="Murat C."/>
            <person name="Ohm R."/>
            <person name="Olson A."/>
            <person name="Spatafora J."/>
            <person name="Veneault-Fourrey C."/>
            <person name="Henrissat B."/>
            <person name="Grigoriev I."/>
            <person name="Martin F."/>
            <person name="Perotto S."/>
        </authorList>
    </citation>
    <scope>NUCLEOTIDE SEQUENCE [LARGE SCALE GENOMIC DNA]</scope>
    <source>
        <strain evidence="2 3">F</strain>
    </source>
</reference>
<dbReference type="OrthoDB" id="5362512at2759"/>
<dbReference type="PANTHER" id="PTHR33112">
    <property type="entry name" value="DOMAIN PROTEIN, PUTATIVE-RELATED"/>
    <property type="match status" value="1"/>
</dbReference>
<dbReference type="Pfam" id="PF06985">
    <property type="entry name" value="HET"/>
    <property type="match status" value="1"/>
</dbReference>
<accession>A0A2J6QXP5</accession>